<dbReference type="EMBL" id="CAUWAG010000018">
    <property type="protein sequence ID" value="CAJ2511039.1"/>
    <property type="molecule type" value="Genomic_DNA"/>
</dbReference>
<evidence type="ECO:0000256" key="5">
    <source>
        <dbReference type="ARBA" id="ARBA00023163"/>
    </source>
</evidence>
<dbReference type="Proteomes" id="UP001295740">
    <property type="component" value="Unassembled WGS sequence"/>
</dbReference>
<dbReference type="GO" id="GO:0006351">
    <property type="term" value="P:DNA-templated transcription"/>
    <property type="evidence" value="ECO:0007669"/>
    <property type="project" value="InterPro"/>
</dbReference>
<gene>
    <name evidence="13" type="ORF">KHLLAP_LOCUS11507</name>
</gene>
<dbReference type="PANTHER" id="PTHR12949">
    <property type="entry name" value="RNA POLYMERASE III DNA DIRECTED -RELATED"/>
    <property type="match status" value="1"/>
</dbReference>
<keyword evidence="4 8" id="KW-0240">DNA-directed RNA polymerase</keyword>
<keyword evidence="6 8" id="KW-0539">Nucleus</keyword>
<evidence type="ECO:0000256" key="3">
    <source>
        <dbReference type="ARBA" id="ARBA00011206"/>
    </source>
</evidence>
<name>A0AAI8VUS8_9PEZI</name>
<evidence type="ECO:0000256" key="7">
    <source>
        <dbReference type="ARBA" id="ARBA00025127"/>
    </source>
</evidence>
<feature type="domain" description="DNA-directed RNA polymerase III subunit RPC3 winged-helix" evidence="12">
    <location>
        <begin position="510"/>
        <end position="584"/>
    </location>
</feature>
<accession>A0AAI8VUS8</accession>
<protein>
    <recommendedName>
        <fullName evidence="8">DNA-directed RNA polymerase III subunit RPC3</fullName>
        <shortName evidence="8">RNA polymerase III subunit C3</shortName>
    </recommendedName>
</protein>
<evidence type="ECO:0000313" key="13">
    <source>
        <dbReference type="EMBL" id="CAJ2511039.1"/>
    </source>
</evidence>
<evidence type="ECO:0000259" key="12">
    <source>
        <dbReference type="Pfam" id="PF22536"/>
    </source>
</evidence>
<dbReference type="Pfam" id="PF05645">
    <property type="entry name" value="RNA_pol_Rpc82"/>
    <property type="match status" value="1"/>
</dbReference>
<evidence type="ECO:0000256" key="4">
    <source>
        <dbReference type="ARBA" id="ARBA00022478"/>
    </source>
</evidence>
<dbReference type="GO" id="GO:0003697">
    <property type="term" value="F:single-stranded DNA binding"/>
    <property type="evidence" value="ECO:0007669"/>
    <property type="project" value="UniProtKB-UniRule"/>
</dbReference>
<proteinExistence type="inferred from homology"/>
<evidence type="ECO:0000259" key="11">
    <source>
        <dbReference type="Pfam" id="PF08221"/>
    </source>
</evidence>
<dbReference type="Pfam" id="PF08221">
    <property type="entry name" value="HTH_9"/>
    <property type="match status" value="1"/>
</dbReference>
<keyword evidence="5 8" id="KW-0804">Transcription</keyword>
<dbReference type="InterPro" id="IPR008806">
    <property type="entry name" value="RNA_pol_III_Rpc82_C"/>
</dbReference>
<dbReference type="InterPro" id="IPR055207">
    <property type="entry name" value="POLR3C_WHD"/>
</dbReference>
<feature type="domain" description="RNA polymerase III Rpc82 C -terminal" evidence="10">
    <location>
        <begin position="186"/>
        <end position="502"/>
    </location>
</feature>
<comment type="caution">
    <text evidence="13">The sequence shown here is derived from an EMBL/GenBank/DDBJ whole genome shotgun (WGS) entry which is preliminary data.</text>
</comment>
<keyword evidence="14" id="KW-1185">Reference proteome</keyword>
<evidence type="ECO:0000256" key="1">
    <source>
        <dbReference type="ARBA" id="ARBA00004123"/>
    </source>
</evidence>
<dbReference type="InterPro" id="IPR039748">
    <property type="entry name" value="RPC3"/>
</dbReference>
<dbReference type="InterPro" id="IPR036388">
    <property type="entry name" value="WH-like_DNA-bd_sf"/>
</dbReference>
<sequence>MLGTKSAAELCVLLIDELYGQLPSRVFAALLARGRSNVGKLVQQSSLNPKQVRHGLVVLIQQNLIFYHTDPDAPHSLYEANPSAAYNLVRVGKILDMVENQYGRTAKLLVHDVILLGQIEIAELVRHYKHEHCAQKKDSDGEVEAGHNGINGDDHTNPNHINGNGTASSATEDEYAEPEDEEVYDILAQLIASGFIESVTASTFQSPEDLRTGVEQEVMKDFPNGLRGAKQTNEFDTMVMDELKSIHGERTALKRKLQDRLDYEPNIKRRKLTNCGWANGFVATGGGSLLDEEFDTMIRLNHDKCIVELRNQKLAEHVEDIIGDTTAQVYGALLRALSKKISRCRVSGILSNEEADFLEPRVSTDDVFEHLSPSVDVSFGIGTASEDTIDIRYAEKIRRDPPQLQDPSFQDGLQEGDVVVASDDEYDETGELTNGAAVNGSRRGSKPGQNGTKVKGEDGGPLSSQRLRQMRQHLLILAESKQQFVRHCGAGQWTVDFGPLLQRVRFIELDTMIEESFGRQGLRLTRILREKGKIDDKTLPTMALMRKPDVHVKMAEMEMAGFLDVQEVPRDNNRAANRTMFFWFFDEERTLRRILDSTYKSMVRCLERLEVERRRRKNVLSVTERRDVQGKEKDMLRSDVYSEWLEFLEVEKKLLGQIGRMDDLVAILRDY</sequence>
<dbReference type="Pfam" id="PF22536">
    <property type="entry name" value="WHD_POLR3C"/>
    <property type="match status" value="1"/>
</dbReference>
<comment type="similarity">
    <text evidence="2 8">Belongs to the RNA polymerase beta chain family.</text>
</comment>
<dbReference type="GO" id="GO:0005666">
    <property type="term" value="C:RNA polymerase III complex"/>
    <property type="evidence" value="ECO:0007669"/>
    <property type="project" value="UniProtKB-UniRule"/>
</dbReference>
<dbReference type="PANTHER" id="PTHR12949:SF0">
    <property type="entry name" value="DNA-DIRECTED RNA POLYMERASE III SUBUNIT RPC3"/>
    <property type="match status" value="1"/>
</dbReference>
<reference evidence="13" key="1">
    <citation type="submission" date="2023-10" db="EMBL/GenBank/DDBJ databases">
        <authorList>
            <person name="Hackl T."/>
        </authorList>
    </citation>
    <scope>NUCLEOTIDE SEQUENCE</scope>
</reference>
<dbReference type="InterPro" id="IPR013197">
    <property type="entry name" value="RNA_pol_III_RPC82-rel_HTH"/>
</dbReference>
<dbReference type="Gene3D" id="1.10.10.10">
    <property type="entry name" value="Winged helix-like DNA-binding domain superfamily/Winged helix DNA-binding domain"/>
    <property type="match status" value="2"/>
</dbReference>
<feature type="region of interest" description="Disordered" evidence="9">
    <location>
        <begin position="135"/>
        <end position="179"/>
    </location>
</feature>
<comment type="subunit">
    <text evidence="3 8">Component of the RNA polymerase III (Pol III) complex consisting of 17 subunits.</text>
</comment>
<evidence type="ECO:0000256" key="8">
    <source>
        <dbReference type="RuleBase" id="RU367076"/>
    </source>
</evidence>
<evidence type="ECO:0000256" key="9">
    <source>
        <dbReference type="SAM" id="MobiDB-lite"/>
    </source>
</evidence>
<evidence type="ECO:0000256" key="6">
    <source>
        <dbReference type="ARBA" id="ARBA00023242"/>
    </source>
</evidence>
<organism evidence="13 14">
    <name type="scientific">Anthostomella pinea</name>
    <dbReference type="NCBI Taxonomy" id="933095"/>
    <lineage>
        <taxon>Eukaryota</taxon>
        <taxon>Fungi</taxon>
        <taxon>Dikarya</taxon>
        <taxon>Ascomycota</taxon>
        <taxon>Pezizomycotina</taxon>
        <taxon>Sordariomycetes</taxon>
        <taxon>Xylariomycetidae</taxon>
        <taxon>Xylariales</taxon>
        <taxon>Xylariaceae</taxon>
        <taxon>Anthostomella</taxon>
    </lineage>
</organism>
<dbReference type="AlphaFoldDB" id="A0AAI8VUS8"/>
<comment type="subcellular location">
    <subcellularLocation>
        <location evidence="1 8">Nucleus</location>
    </subcellularLocation>
</comment>
<feature type="region of interest" description="Disordered" evidence="9">
    <location>
        <begin position="430"/>
        <end position="464"/>
    </location>
</feature>
<feature type="domain" description="RNA polymerase III subunit RPC82-related helix-turn-helix" evidence="11">
    <location>
        <begin position="9"/>
        <end position="69"/>
    </location>
</feature>
<evidence type="ECO:0000256" key="2">
    <source>
        <dbReference type="ARBA" id="ARBA00006835"/>
    </source>
</evidence>
<evidence type="ECO:0000313" key="14">
    <source>
        <dbReference type="Proteomes" id="UP001295740"/>
    </source>
</evidence>
<evidence type="ECO:0000259" key="10">
    <source>
        <dbReference type="Pfam" id="PF05645"/>
    </source>
</evidence>
<comment type="function">
    <text evidence="7 8">DNA-dependent RNA polymerase catalyzes the transcription of DNA into RNA using the four ribonucleoside triphosphates as substrates. Specific core component of RNA polymerase III which synthesizes small RNAs, such as 5S rRNA and tRNAs.</text>
</comment>
<feature type="compositionally biased region" description="Polar residues" evidence="9">
    <location>
        <begin position="158"/>
        <end position="170"/>
    </location>
</feature>